<evidence type="ECO:0000313" key="3">
    <source>
        <dbReference type="Proteomes" id="UP000198688"/>
    </source>
</evidence>
<evidence type="ECO:0000256" key="1">
    <source>
        <dbReference type="SAM" id="MobiDB-lite"/>
    </source>
</evidence>
<gene>
    <name evidence="2" type="ORF">SAMN04489716_9176</name>
</gene>
<evidence type="ECO:0000313" key="2">
    <source>
        <dbReference type="EMBL" id="SDT80375.1"/>
    </source>
</evidence>
<proteinExistence type="predicted"/>
<protein>
    <submittedName>
        <fullName evidence="2">Uncharacterized protein</fullName>
    </submittedName>
</protein>
<feature type="compositionally biased region" description="Polar residues" evidence="1">
    <location>
        <begin position="100"/>
        <end position="117"/>
    </location>
</feature>
<reference evidence="2 3" key="1">
    <citation type="submission" date="2016-10" db="EMBL/GenBank/DDBJ databases">
        <authorList>
            <person name="de Groot N.N."/>
        </authorList>
    </citation>
    <scope>NUCLEOTIDE SEQUENCE [LARGE SCALE GENOMIC DNA]</scope>
    <source>
        <strain evidence="2 3">DSM 43941</strain>
    </source>
</reference>
<sequence>MRRPRWDPLSAARLGHRGVGCRASPPRLRTRRLPPSSDRMPASAVRLWPMPGHARCTLTQLGRCMRRLRPTVLTDAAQETASSSSGRPPLRRPPWVHQPTGGTTADNLGQPQPTSAPCHQPRSWIHRPRKDRPTQPRSPYGRSCHRGVVIIHIGGCCASTFCITDKETRHVEIRSLKPRTPCSTKIPDSEVDTEGRLKSCRVRAGREDRPGSRGKPYARTCKNACHAAANASMSVHAKGQLRWPFVLSG</sequence>
<accession>A0A1H2DCA4</accession>
<name>A0A1H2DCA4_9ACTN</name>
<dbReference type="AlphaFoldDB" id="A0A1H2DCA4"/>
<dbReference type="EMBL" id="LT629758">
    <property type="protein sequence ID" value="SDT80375.1"/>
    <property type="molecule type" value="Genomic_DNA"/>
</dbReference>
<keyword evidence="3" id="KW-1185">Reference proteome</keyword>
<organism evidence="2 3">
    <name type="scientific">Actinoplanes derwentensis</name>
    <dbReference type="NCBI Taxonomy" id="113562"/>
    <lineage>
        <taxon>Bacteria</taxon>
        <taxon>Bacillati</taxon>
        <taxon>Actinomycetota</taxon>
        <taxon>Actinomycetes</taxon>
        <taxon>Micromonosporales</taxon>
        <taxon>Micromonosporaceae</taxon>
        <taxon>Actinoplanes</taxon>
    </lineage>
</organism>
<dbReference type="Proteomes" id="UP000198688">
    <property type="component" value="Chromosome I"/>
</dbReference>
<feature type="region of interest" description="Disordered" evidence="1">
    <location>
        <begin position="75"/>
        <end position="142"/>
    </location>
</feature>
<feature type="region of interest" description="Disordered" evidence="1">
    <location>
        <begin position="17"/>
        <end position="43"/>
    </location>
</feature>